<reference evidence="3" key="3">
    <citation type="submission" date="2017-04" db="EMBL/GenBank/DDBJ databases">
        <title>Population genomics of picophytoplankton unveils novel chromosome hypervariability.</title>
        <authorList>
            <consortium name="DOE Joint Genome Institute"/>
            <person name="Blanc-Mathieu R."/>
            <person name="Krasovec M."/>
            <person name="Hebrard M."/>
            <person name="Yau S."/>
            <person name="Desgranges E."/>
            <person name="Martin J."/>
            <person name="Schackwitz W."/>
            <person name="Kuo A."/>
            <person name="Salin G."/>
            <person name="Donnadieu C."/>
            <person name="Desdevises Y."/>
            <person name="Sanchez-Ferandin S."/>
            <person name="Moreau H."/>
            <person name="Rivals E."/>
            <person name="Grigoriev I.V."/>
            <person name="Grimsley N."/>
            <person name="Eyre-Walker A."/>
            <person name="Piganeau G."/>
        </authorList>
    </citation>
    <scope>NUCLEOTIDE SEQUENCE [LARGE SCALE GENOMIC DNA]</scope>
    <source>
        <strain evidence="3">RCC 1115</strain>
    </source>
</reference>
<reference evidence="2 4" key="1">
    <citation type="journal article" date="2006" name="Proc. Natl. Acad. Sci. U.S.A.">
        <title>Genome analysis of the smallest free-living eukaryote Ostreococcus tauri unveils many unique features.</title>
        <authorList>
            <person name="Derelle E."/>
            <person name="Ferraz C."/>
            <person name="Rombauts S."/>
            <person name="Rouze P."/>
            <person name="Worden A.Z."/>
            <person name="Robbens S."/>
            <person name="Partensky F."/>
            <person name="Degroeve S."/>
            <person name="Echeynie S."/>
            <person name="Cooke R."/>
            <person name="Saeys Y."/>
            <person name="Wuyts J."/>
            <person name="Jabbari K."/>
            <person name="Bowler C."/>
            <person name="Panaud O."/>
            <person name="Piegu B."/>
            <person name="Ball S.G."/>
            <person name="Ral J.-P."/>
            <person name="Bouget F.-Y."/>
            <person name="Piganeau G."/>
            <person name="De Baets B."/>
            <person name="Picard A."/>
            <person name="Delseny M."/>
            <person name="Demaille J."/>
            <person name="Van de Peer Y."/>
            <person name="Moreau H."/>
        </authorList>
    </citation>
    <scope>NUCLEOTIDE SEQUENCE [LARGE SCALE GENOMIC DNA]</scope>
    <source>
        <strain evidence="2 4">OTTH0595</strain>
    </source>
</reference>
<accession>A0A454Y3S9</accession>
<dbReference type="AlphaFoldDB" id="A0A096P7R0"/>
<protein>
    <submittedName>
        <fullName evidence="2">Unnamed product</fullName>
    </submittedName>
</protein>
<accession>A0A1Y5I9D1</accession>
<dbReference type="Proteomes" id="UP000195557">
    <property type="component" value="Unassembled WGS sequence"/>
</dbReference>
<organism evidence="2 4">
    <name type="scientific">Ostreococcus tauri</name>
    <name type="common">Marine green alga</name>
    <dbReference type="NCBI Taxonomy" id="70448"/>
    <lineage>
        <taxon>Eukaryota</taxon>
        <taxon>Viridiplantae</taxon>
        <taxon>Chlorophyta</taxon>
        <taxon>Mamiellophyceae</taxon>
        <taxon>Mamiellales</taxon>
        <taxon>Bathycoccaceae</taxon>
        <taxon>Ostreococcus</taxon>
    </lineage>
</organism>
<dbReference type="InParanoid" id="A0A096P7R0"/>
<dbReference type="EMBL" id="KZ155826">
    <property type="protein sequence ID" value="OUS43762.1"/>
    <property type="molecule type" value="Genomic_DNA"/>
</dbReference>
<proteinExistence type="predicted"/>
<evidence type="ECO:0000313" key="4">
    <source>
        <dbReference type="Proteomes" id="UP000009170"/>
    </source>
</evidence>
<evidence type="ECO:0000256" key="1">
    <source>
        <dbReference type="SAM" id="MobiDB-lite"/>
    </source>
</evidence>
<reference evidence="2" key="2">
    <citation type="journal article" date="2014" name="BMC Genomics">
        <title>An improved genome of the model marine alga Ostreococcus tauri unfolds by assessing Illumina de novo assemblies.</title>
        <authorList>
            <person name="Blanc-Mathieu R."/>
            <person name="Verhelst B."/>
            <person name="Derelle E."/>
            <person name="Rombauts S."/>
            <person name="Bouget F.Y."/>
            <person name="Carre I."/>
            <person name="Chateau A."/>
            <person name="Eyre-Walker A."/>
            <person name="Grimsley N."/>
            <person name="Moreau H."/>
            <person name="Piegu B."/>
            <person name="Rivals E."/>
            <person name="Schackwitz W."/>
            <person name="Van de Peer Y."/>
            <person name="Piganeau G."/>
        </authorList>
    </citation>
    <scope>NUCLEOTIDE SEQUENCE</scope>
    <source>
        <strain evidence="2">RCC4221</strain>
    </source>
</reference>
<keyword evidence="4" id="KW-1185">Reference proteome</keyword>
<gene>
    <name evidence="3" type="ORF">BE221DRAFT_193857</name>
    <name evidence="2" type="ORF">OT_ostta03g01550</name>
</gene>
<sequence>MIARVEVTAPRVTPHAPARARRGRSMQTRAKGPNVDRTTGYIDSDNTGMGNIFAVEPRQLYTESPTSDKYAKTGLGGVGGALLAVGILGAVAVATKGLAGFEEANNEFANYNGPSVSSLVEQFER</sequence>
<accession>A0A096P7R0</accession>
<dbReference type="EMBL" id="CAID01000003">
    <property type="protein sequence ID" value="CEF97054.1"/>
    <property type="molecule type" value="Genomic_DNA"/>
</dbReference>
<evidence type="ECO:0000313" key="2">
    <source>
        <dbReference type="EMBL" id="CEF97054.1"/>
    </source>
</evidence>
<evidence type="ECO:0000313" key="3">
    <source>
        <dbReference type="EMBL" id="OUS43762.1"/>
    </source>
</evidence>
<name>A0A096P7R0_OSTTA</name>
<dbReference type="OrthoDB" id="567654at2759"/>
<feature type="region of interest" description="Disordered" evidence="1">
    <location>
        <begin position="1"/>
        <end position="42"/>
    </location>
</feature>
<dbReference type="Proteomes" id="UP000009170">
    <property type="component" value="Unassembled WGS sequence"/>
</dbReference>